<comment type="subcellular location">
    <subcellularLocation>
        <location evidence="1">Mitochondrion</location>
    </subcellularLocation>
</comment>
<sequence>MKFITPAAGSPGVKDILGLKEDNILLSVRAISHKSADKVIKLIAREGIKQYKEVLRAASNKIRQYVNRAVKERKEEKQGISKDRKVANIKVNTIYKRKGVKIYPIDNTPLDSSILDSDPFWKEKKWAEIKDILDIAAKLSALKDQDFLECRQLDLIVAPLQVLKQARDILIPKGYKAAVIRLLKERLTHKVLEKSHNAYQNAWFLVAKKDGNFCLINFATLMNKVTVRDGLLPPHADKFSADFAICKIILLLDFFLGYN</sequence>
<keyword evidence="2" id="KW-0496">Mitochondrion</keyword>
<dbReference type="InterPro" id="IPR043502">
    <property type="entry name" value="DNA/RNA_pol_sf"/>
</dbReference>
<reference evidence="4" key="1">
    <citation type="submission" date="2019-05" db="EMBL/GenBank/DDBJ databases">
        <authorList>
            <person name="Piombo E."/>
        </authorList>
    </citation>
    <scope>NUCLEOTIDE SEQUENCE</scope>
    <source>
        <strain evidence="4">C2S</strain>
    </source>
</reference>
<dbReference type="SUPFAM" id="SSF56672">
    <property type="entry name" value="DNA/RNA polymerases"/>
    <property type="match status" value="1"/>
</dbReference>
<comment type="caution">
    <text evidence="4">The sequence shown here is derived from an EMBL/GenBank/DDBJ whole genome shotgun (WGS) entry which is preliminary data.</text>
</comment>
<evidence type="ECO:0000256" key="2">
    <source>
        <dbReference type="ARBA" id="ARBA00023128"/>
    </source>
</evidence>
<accession>A0A9Q9RV39</accession>
<dbReference type="GO" id="GO:0005739">
    <property type="term" value="C:mitochondrion"/>
    <property type="evidence" value="ECO:0007669"/>
    <property type="project" value="UniProtKB-SubCell"/>
</dbReference>
<evidence type="ECO:0000313" key="4">
    <source>
        <dbReference type="EMBL" id="VTT77000.1"/>
    </source>
</evidence>
<evidence type="ECO:0008006" key="6">
    <source>
        <dbReference type="Google" id="ProtNLM"/>
    </source>
</evidence>
<evidence type="ECO:0000256" key="1">
    <source>
        <dbReference type="ARBA" id="ARBA00004173"/>
    </source>
</evidence>
<dbReference type="Proteomes" id="UP000760494">
    <property type="component" value="Unassembled WGS sequence"/>
</dbReference>
<proteinExistence type="predicted"/>
<organism evidence="4 5">
    <name type="scientific">Fusarium fujikuroi</name>
    <name type="common">Bakanae and foot rot disease fungus</name>
    <name type="synonym">Gibberella fujikuroi</name>
    <dbReference type="NCBI Taxonomy" id="5127"/>
    <lineage>
        <taxon>Eukaryota</taxon>
        <taxon>Fungi</taxon>
        <taxon>Dikarya</taxon>
        <taxon>Ascomycota</taxon>
        <taxon>Pezizomycotina</taxon>
        <taxon>Sordariomycetes</taxon>
        <taxon>Hypocreomycetidae</taxon>
        <taxon>Hypocreales</taxon>
        <taxon>Nectriaceae</taxon>
        <taxon>Fusarium</taxon>
        <taxon>Fusarium fujikuroi species complex</taxon>
    </lineage>
</organism>
<protein>
    <recommendedName>
        <fullName evidence="6">Reverse transcriptase domain-containing protein</fullName>
    </recommendedName>
</protein>
<gene>
    <name evidence="4" type="ORF">C2S_2105</name>
</gene>
<name>A0A9Q9RV39_FUSFU</name>
<dbReference type="EMBL" id="CABFJX010000385">
    <property type="protein sequence ID" value="VTT77000.1"/>
    <property type="molecule type" value="Genomic_DNA"/>
</dbReference>
<evidence type="ECO:0000256" key="3">
    <source>
        <dbReference type="SAM" id="Coils"/>
    </source>
</evidence>
<feature type="coiled-coil region" evidence="3">
    <location>
        <begin position="48"/>
        <end position="75"/>
    </location>
</feature>
<evidence type="ECO:0000313" key="5">
    <source>
        <dbReference type="Proteomes" id="UP000760494"/>
    </source>
</evidence>
<keyword evidence="3" id="KW-0175">Coiled coil</keyword>
<dbReference type="AlphaFoldDB" id="A0A9Q9RV39"/>